<dbReference type="RefSeq" id="WP_208289128.1">
    <property type="nucleotide sequence ID" value="NZ_CP074404.1"/>
</dbReference>
<organism evidence="3 4">
    <name type="scientific">Cellulomonas fengjieae</name>
    <dbReference type="NCBI Taxonomy" id="2819978"/>
    <lineage>
        <taxon>Bacteria</taxon>
        <taxon>Bacillati</taxon>
        <taxon>Actinomycetota</taxon>
        <taxon>Actinomycetes</taxon>
        <taxon>Micrococcales</taxon>
        <taxon>Cellulomonadaceae</taxon>
        <taxon>Cellulomonas</taxon>
    </lineage>
</organism>
<protein>
    <submittedName>
        <fullName evidence="3">SRPBCC domain-containing protein</fullName>
    </submittedName>
</protein>
<dbReference type="Pfam" id="PF08327">
    <property type="entry name" value="AHSA1"/>
    <property type="match status" value="2"/>
</dbReference>
<reference evidence="3 4" key="1">
    <citation type="submission" date="2021-03" db="EMBL/GenBank/DDBJ databases">
        <title>novel species in genus Cellulomonas.</title>
        <authorList>
            <person name="Zhang G."/>
        </authorList>
    </citation>
    <scope>NUCLEOTIDE SEQUENCE [LARGE SCALE GENOMIC DNA]</scope>
    <source>
        <strain evidence="4">zg-ZUI188</strain>
    </source>
</reference>
<feature type="domain" description="Activator of Hsp90 ATPase homologue 1/2-like C-terminal" evidence="2">
    <location>
        <begin position="181"/>
        <end position="311"/>
    </location>
</feature>
<dbReference type="InterPro" id="IPR013538">
    <property type="entry name" value="ASHA1/2-like_C"/>
</dbReference>
<evidence type="ECO:0000313" key="4">
    <source>
        <dbReference type="Proteomes" id="UP000678317"/>
    </source>
</evidence>
<sequence>MGELGEVLVRGARREVAFTRVLGAPPADVWAALTVPERVARWIGDLETSGDEYVLTFPDPGSPRTHGRVLVCEPTSRLVVTWTHETEAPGEVEIVLVAHGHGTELHLVHRDLQAVGAAEYGAGWHELLDVLADAVGFPVETPQPFADVLPRYRRLEAAGVAGEVTTGPDGATVVVSRLLDAAQDEVWSAFTRRERVARWLWPVTQWPGADDEPWEPAPGERIVFADPNVPGGVRFEVLEVQPQRRLAVRWGPADGQDGTDVIFTFQQEGDETLLVVHQGPSPEVEGAGRRRGGADFAAGWHALVDALTVLLSGEKMPPGEDLWEAAYAVYSAPGQPTVASL</sequence>
<dbReference type="Gene3D" id="3.30.530.20">
    <property type="match status" value="2"/>
</dbReference>
<evidence type="ECO:0000259" key="2">
    <source>
        <dbReference type="Pfam" id="PF08327"/>
    </source>
</evidence>
<keyword evidence="4" id="KW-1185">Reference proteome</keyword>
<dbReference type="Proteomes" id="UP000678317">
    <property type="component" value="Unassembled WGS sequence"/>
</dbReference>
<accession>A0ABS3SH61</accession>
<feature type="domain" description="Activator of Hsp90 ATPase homologue 1/2-like C-terminal" evidence="2">
    <location>
        <begin position="24"/>
        <end position="135"/>
    </location>
</feature>
<evidence type="ECO:0000256" key="1">
    <source>
        <dbReference type="ARBA" id="ARBA00006817"/>
    </source>
</evidence>
<dbReference type="SUPFAM" id="SSF55961">
    <property type="entry name" value="Bet v1-like"/>
    <property type="match status" value="2"/>
</dbReference>
<name>A0ABS3SH61_9CELL</name>
<comment type="similarity">
    <text evidence="1">Belongs to the AHA1 family.</text>
</comment>
<evidence type="ECO:0000313" key="3">
    <source>
        <dbReference type="EMBL" id="MBO3084306.1"/>
    </source>
</evidence>
<gene>
    <name evidence="3" type="ORF">J4035_06605</name>
</gene>
<comment type="caution">
    <text evidence="3">The sequence shown here is derived from an EMBL/GenBank/DDBJ whole genome shotgun (WGS) entry which is preliminary data.</text>
</comment>
<dbReference type="EMBL" id="JAGFBM010000003">
    <property type="protein sequence ID" value="MBO3084306.1"/>
    <property type="molecule type" value="Genomic_DNA"/>
</dbReference>
<proteinExistence type="inferred from homology"/>
<dbReference type="InterPro" id="IPR023393">
    <property type="entry name" value="START-like_dom_sf"/>
</dbReference>